<evidence type="ECO:0000259" key="10">
    <source>
        <dbReference type="PROSITE" id="PS51285"/>
    </source>
</evidence>
<dbReference type="InterPro" id="IPR011009">
    <property type="entry name" value="Kinase-like_dom_sf"/>
</dbReference>
<dbReference type="SMART" id="SM00133">
    <property type="entry name" value="S_TK_X"/>
    <property type="match status" value="1"/>
</dbReference>
<dbReference type="CDD" id="cd05123">
    <property type="entry name" value="STKc_AGC"/>
    <property type="match status" value="1"/>
</dbReference>
<dbReference type="AlphaFoldDB" id="A0AAD9IGL4"/>
<dbReference type="PROSITE" id="PS00107">
    <property type="entry name" value="PROTEIN_KINASE_ATP"/>
    <property type="match status" value="1"/>
</dbReference>
<keyword evidence="5" id="KW-0418">Kinase</keyword>
<evidence type="ECO:0000259" key="9">
    <source>
        <dbReference type="PROSITE" id="PS50011"/>
    </source>
</evidence>
<feature type="region of interest" description="Disordered" evidence="8">
    <location>
        <begin position="62"/>
        <end position="110"/>
    </location>
</feature>
<dbReference type="Proteomes" id="UP001255856">
    <property type="component" value="Unassembled WGS sequence"/>
</dbReference>
<evidence type="ECO:0000256" key="4">
    <source>
        <dbReference type="ARBA" id="ARBA00022741"/>
    </source>
</evidence>
<accession>A0AAD9IGL4</accession>
<keyword evidence="1" id="KW-0723">Serine/threonine-protein kinase</keyword>
<feature type="region of interest" description="Disordered" evidence="8">
    <location>
        <begin position="1"/>
        <end position="31"/>
    </location>
</feature>
<evidence type="ECO:0000256" key="6">
    <source>
        <dbReference type="ARBA" id="ARBA00022840"/>
    </source>
</evidence>
<evidence type="ECO:0000256" key="7">
    <source>
        <dbReference type="PROSITE-ProRule" id="PRU10141"/>
    </source>
</evidence>
<dbReference type="InterPro" id="IPR000719">
    <property type="entry name" value="Prot_kinase_dom"/>
</dbReference>
<sequence>MPLNPFASAWTPGQAGGVPIGTGPRPARGGLGKALDAAGAAGPLEGLHEALCDALPRVARHGGDTEAAEATPSKDGDELDFDDAFEQGSTPVTPSSLAGPSRLPSLTPSATASPARASSLLASTEDFVFPDRVLDGASFVVGQGAFGKVFQVRKRDTGEIFAMKVMRKDRIRERDHGSYIQAEREILSGVDHPYIVALRYSFQTPSKLYLVLDFVNGGHLFFQLYRAGVFDEPLARLYAAELVLAPENVLLDGEGHLRVTDFGLSKGGMGDEEGRRSNSFIGTMEYMAPEVIAGRGHGKAIDWWSIGVLLYEMLVGYPPFRSKNRAALQKAITAGTFKVPTFLSRPAASLIRGLLQRDPTKRLGYGPDGSAKVKAHPFFKLIDWKRLAARDVPSPFQPTVAGLESVENFDKIWTNLPPHDSPCITPRDGSQQLDDSMFAGFTYVAPSILAKLQQAPAKETLG</sequence>
<evidence type="ECO:0000313" key="11">
    <source>
        <dbReference type="EMBL" id="KAK2078036.1"/>
    </source>
</evidence>
<evidence type="ECO:0000256" key="1">
    <source>
        <dbReference type="ARBA" id="ARBA00022527"/>
    </source>
</evidence>
<dbReference type="Pfam" id="PF00433">
    <property type="entry name" value="Pkinase_C"/>
    <property type="match status" value="1"/>
</dbReference>
<dbReference type="Gene3D" id="3.30.200.20">
    <property type="entry name" value="Phosphorylase Kinase, domain 1"/>
    <property type="match status" value="1"/>
</dbReference>
<dbReference type="PANTHER" id="PTHR24351">
    <property type="entry name" value="RIBOSOMAL PROTEIN S6 KINASE"/>
    <property type="match status" value="1"/>
</dbReference>
<dbReference type="InterPro" id="IPR017441">
    <property type="entry name" value="Protein_kinase_ATP_BS"/>
</dbReference>
<dbReference type="EMBL" id="JASFZW010000005">
    <property type="protein sequence ID" value="KAK2078036.1"/>
    <property type="molecule type" value="Genomic_DNA"/>
</dbReference>
<dbReference type="InterPro" id="IPR017892">
    <property type="entry name" value="Pkinase_C"/>
</dbReference>
<dbReference type="Gene3D" id="1.10.510.10">
    <property type="entry name" value="Transferase(Phosphotransferase) domain 1"/>
    <property type="match status" value="1"/>
</dbReference>
<feature type="compositionally biased region" description="Polar residues" evidence="8">
    <location>
        <begin position="87"/>
        <end position="98"/>
    </location>
</feature>
<feature type="domain" description="Protein kinase" evidence="9">
    <location>
        <begin position="135"/>
        <end position="379"/>
    </location>
</feature>
<keyword evidence="6 7" id="KW-0067">ATP-binding</keyword>
<evidence type="ECO:0000256" key="8">
    <source>
        <dbReference type="SAM" id="MobiDB-lite"/>
    </source>
</evidence>
<protein>
    <submittedName>
        <fullName evidence="11">Uncharacterized protein</fullName>
    </submittedName>
</protein>
<dbReference type="PROSITE" id="PS50011">
    <property type="entry name" value="PROTEIN_KINASE_DOM"/>
    <property type="match status" value="1"/>
</dbReference>
<dbReference type="PROSITE" id="PS51285">
    <property type="entry name" value="AGC_KINASE_CTER"/>
    <property type="match status" value="1"/>
</dbReference>
<evidence type="ECO:0000256" key="3">
    <source>
        <dbReference type="ARBA" id="ARBA00022679"/>
    </source>
</evidence>
<dbReference type="GO" id="GO:0004674">
    <property type="term" value="F:protein serine/threonine kinase activity"/>
    <property type="evidence" value="ECO:0007669"/>
    <property type="project" value="UniProtKB-KW"/>
</dbReference>
<gene>
    <name evidence="11" type="ORF">QBZ16_003904</name>
</gene>
<dbReference type="InterPro" id="IPR000961">
    <property type="entry name" value="AGC-kinase_C"/>
</dbReference>
<evidence type="ECO:0000313" key="12">
    <source>
        <dbReference type="Proteomes" id="UP001255856"/>
    </source>
</evidence>
<name>A0AAD9IGL4_PROWI</name>
<keyword evidence="12" id="KW-1185">Reference proteome</keyword>
<keyword evidence="2" id="KW-0597">Phosphoprotein</keyword>
<dbReference type="InterPro" id="IPR045270">
    <property type="entry name" value="STKc_AGC"/>
</dbReference>
<dbReference type="GO" id="GO:0005524">
    <property type="term" value="F:ATP binding"/>
    <property type="evidence" value="ECO:0007669"/>
    <property type="project" value="UniProtKB-UniRule"/>
</dbReference>
<dbReference type="Pfam" id="PF00069">
    <property type="entry name" value="Pkinase"/>
    <property type="match status" value="1"/>
</dbReference>
<proteinExistence type="predicted"/>
<keyword evidence="4 7" id="KW-0547">Nucleotide-binding</keyword>
<comment type="caution">
    <text evidence="11">The sequence shown here is derived from an EMBL/GenBank/DDBJ whole genome shotgun (WGS) entry which is preliminary data.</text>
</comment>
<feature type="binding site" evidence="7">
    <location>
        <position position="164"/>
    </location>
    <ligand>
        <name>ATP</name>
        <dbReference type="ChEBI" id="CHEBI:30616"/>
    </ligand>
</feature>
<keyword evidence="3" id="KW-0808">Transferase</keyword>
<reference evidence="11" key="1">
    <citation type="submission" date="2021-01" db="EMBL/GenBank/DDBJ databases">
        <authorList>
            <person name="Eckstrom K.M.E."/>
        </authorList>
    </citation>
    <scope>NUCLEOTIDE SEQUENCE</scope>
    <source>
        <strain evidence="11">UVCC 0001</strain>
    </source>
</reference>
<evidence type="ECO:0000256" key="5">
    <source>
        <dbReference type="ARBA" id="ARBA00022777"/>
    </source>
</evidence>
<dbReference type="FunFam" id="3.30.200.20:FF:000042">
    <property type="entry name" value="Aurora kinase A"/>
    <property type="match status" value="1"/>
</dbReference>
<evidence type="ECO:0000256" key="2">
    <source>
        <dbReference type="ARBA" id="ARBA00022553"/>
    </source>
</evidence>
<organism evidence="11 12">
    <name type="scientific">Prototheca wickerhamii</name>
    <dbReference type="NCBI Taxonomy" id="3111"/>
    <lineage>
        <taxon>Eukaryota</taxon>
        <taxon>Viridiplantae</taxon>
        <taxon>Chlorophyta</taxon>
        <taxon>core chlorophytes</taxon>
        <taxon>Trebouxiophyceae</taxon>
        <taxon>Chlorellales</taxon>
        <taxon>Chlorellaceae</taxon>
        <taxon>Prototheca</taxon>
    </lineage>
</organism>
<dbReference type="SUPFAM" id="SSF56112">
    <property type="entry name" value="Protein kinase-like (PK-like)"/>
    <property type="match status" value="1"/>
</dbReference>
<feature type="domain" description="AGC-kinase C-terminal" evidence="10">
    <location>
        <begin position="380"/>
        <end position="453"/>
    </location>
</feature>